<gene>
    <name evidence="1" type="ORF">NHX12_018963</name>
</gene>
<dbReference type="PANTHER" id="PTHR44269:SF1">
    <property type="entry name" value="DEHYDROGENASE_REDUCTASE SDR FAMILY MEMBER 7"/>
    <property type="match status" value="1"/>
</dbReference>
<keyword evidence="2" id="KW-1185">Reference proteome</keyword>
<sequence>MSTSRCVRWILVGIANRSKEMWIAEQPILTFVYLWQYAPTWAWFFSEVLGRRILQNFKAGVEGIQFDISEDMQRPSLQC</sequence>
<reference evidence="1" key="1">
    <citation type="submission" date="2022-07" db="EMBL/GenBank/DDBJ databases">
        <title>Chromosome-level genome of Muraenolepis orangiensis.</title>
        <authorList>
            <person name="Kim J."/>
        </authorList>
    </citation>
    <scope>NUCLEOTIDE SEQUENCE</scope>
    <source>
        <strain evidence="1">KU_S4_2022</strain>
        <tissue evidence="1">Muscle</tissue>
    </source>
</reference>
<dbReference type="PANTHER" id="PTHR44269">
    <property type="entry name" value="DEHYDROGENASE/REDUCTASE SDR FAMILY MEMBER 7-RELATED"/>
    <property type="match status" value="1"/>
</dbReference>
<dbReference type="OrthoDB" id="1933717at2759"/>
<evidence type="ECO:0000313" key="1">
    <source>
        <dbReference type="EMBL" id="KAJ3612705.1"/>
    </source>
</evidence>
<proteinExistence type="predicted"/>
<dbReference type="AlphaFoldDB" id="A0A9Q0ESQ6"/>
<name>A0A9Q0ESQ6_9TELE</name>
<dbReference type="EMBL" id="JANIIK010000035">
    <property type="protein sequence ID" value="KAJ3612705.1"/>
    <property type="molecule type" value="Genomic_DNA"/>
</dbReference>
<accession>A0A9Q0ESQ6</accession>
<organism evidence="1 2">
    <name type="scientific">Muraenolepis orangiensis</name>
    <name type="common">Patagonian moray cod</name>
    <dbReference type="NCBI Taxonomy" id="630683"/>
    <lineage>
        <taxon>Eukaryota</taxon>
        <taxon>Metazoa</taxon>
        <taxon>Chordata</taxon>
        <taxon>Craniata</taxon>
        <taxon>Vertebrata</taxon>
        <taxon>Euteleostomi</taxon>
        <taxon>Actinopterygii</taxon>
        <taxon>Neopterygii</taxon>
        <taxon>Teleostei</taxon>
        <taxon>Neoteleostei</taxon>
        <taxon>Acanthomorphata</taxon>
        <taxon>Zeiogadaria</taxon>
        <taxon>Gadariae</taxon>
        <taxon>Gadiformes</taxon>
        <taxon>Muraenolepidoidei</taxon>
        <taxon>Muraenolepididae</taxon>
        <taxon>Muraenolepis</taxon>
    </lineage>
</organism>
<protein>
    <submittedName>
        <fullName evidence="1">Uncharacterized protein</fullName>
    </submittedName>
</protein>
<evidence type="ECO:0000313" key="2">
    <source>
        <dbReference type="Proteomes" id="UP001148018"/>
    </source>
</evidence>
<comment type="caution">
    <text evidence="1">The sequence shown here is derived from an EMBL/GenBank/DDBJ whole genome shotgun (WGS) entry which is preliminary data.</text>
</comment>
<dbReference type="InterPro" id="IPR053011">
    <property type="entry name" value="SDR_family_member_7"/>
</dbReference>
<dbReference type="Proteomes" id="UP001148018">
    <property type="component" value="Unassembled WGS sequence"/>
</dbReference>